<evidence type="ECO:0000313" key="2">
    <source>
        <dbReference type="Proteomes" id="UP001164250"/>
    </source>
</evidence>
<proteinExistence type="predicted"/>
<evidence type="ECO:0000313" key="1">
    <source>
        <dbReference type="EMBL" id="KAJ0076207.1"/>
    </source>
</evidence>
<dbReference type="EMBL" id="CM047910">
    <property type="protein sequence ID" value="KAJ0076207.1"/>
    <property type="molecule type" value="Genomic_DNA"/>
</dbReference>
<reference evidence="2" key="1">
    <citation type="journal article" date="2023" name="G3 (Bethesda)">
        <title>Genome assembly and association tests identify interacting loci associated with vigor, precocity, and sex in interspecific pistachio rootstocks.</title>
        <authorList>
            <person name="Palmer W."/>
            <person name="Jacygrad E."/>
            <person name="Sagayaradj S."/>
            <person name="Cavanaugh K."/>
            <person name="Han R."/>
            <person name="Bertier L."/>
            <person name="Beede B."/>
            <person name="Kafkas S."/>
            <person name="Golino D."/>
            <person name="Preece J."/>
            <person name="Michelmore R."/>
        </authorList>
    </citation>
    <scope>NUCLEOTIDE SEQUENCE [LARGE SCALE GENOMIC DNA]</scope>
</reference>
<accession>A0ACC0ZSI5</accession>
<keyword evidence="2" id="KW-1185">Reference proteome</keyword>
<organism evidence="1 2">
    <name type="scientific">Pistacia atlantica</name>
    <dbReference type="NCBI Taxonomy" id="434234"/>
    <lineage>
        <taxon>Eukaryota</taxon>
        <taxon>Viridiplantae</taxon>
        <taxon>Streptophyta</taxon>
        <taxon>Embryophyta</taxon>
        <taxon>Tracheophyta</taxon>
        <taxon>Spermatophyta</taxon>
        <taxon>Magnoliopsida</taxon>
        <taxon>eudicotyledons</taxon>
        <taxon>Gunneridae</taxon>
        <taxon>Pentapetalae</taxon>
        <taxon>rosids</taxon>
        <taxon>malvids</taxon>
        <taxon>Sapindales</taxon>
        <taxon>Anacardiaceae</taxon>
        <taxon>Pistacia</taxon>
    </lineage>
</organism>
<gene>
    <name evidence="1" type="ORF">Patl1_34913</name>
</gene>
<protein>
    <submittedName>
        <fullName evidence="1">Uncharacterized protein</fullName>
    </submittedName>
</protein>
<name>A0ACC0ZSI5_9ROSI</name>
<comment type="caution">
    <text evidence="1">The sequence shown here is derived from an EMBL/GenBank/DDBJ whole genome shotgun (WGS) entry which is preliminary data.</text>
</comment>
<sequence length="82" mass="9443">MHIPFNFQFLHSTNIFKPWCAKKSQKIDGKLIRKRGNLGKALKIKWAHLCSSLISIFFTCFALVKKSPITKTIKPINISLKK</sequence>
<dbReference type="Proteomes" id="UP001164250">
    <property type="component" value="Chromosome 15"/>
</dbReference>